<dbReference type="AlphaFoldDB" id="A0A1F7HG33"/>
<accession>A0A1F7HG33</accession>
<dbReference type="CDD" id="cd08646">
    <property type="entry name" value="FMT_core_Met-tRNA-FMT_N"/>
    <property type="match status" value="1"/>
</dbReference>
<dbReference type="SUPFAM" id="SSF53328">
    <property type="entry name" value="Formyltransferase"/>
    <property type="match status" value="1"/>
</dbReference>
<dbReference type="CDD" id="cd08704">
    <property type="entry name" value="Met_tRNA_FMT_C"/>
    <property type="match status" value="1"/>
</dbReference>
<evidence type="ECO:0000313" key="7">
    <source>
        <dbReference type="EMBL" id="OGK30003.1"/>
    </source>
</evidence>
<dbReference type="InterPro" id="IPR011034">
    <property type="entry name" value="Formyl_transferase-like_C_sf"/>
</dbReference>
<dbReference type="Proteomes" id="UP000178098">
    <property type="component" value="Unassembled WGS sequence"/>
</dbReference>
<dbReference type="EMBL" id="MFZT01000036">
    <property type="protein sequence ID" value="OGK30003.1"/>
    <property type="molecule type" value="Genomic_DNA"/>
</dbReference>
<gene>
    <name evidence="7" type="ORF">A3D08_00605</name>
</gene>
<dbReference type="EC" id="2.1.2.9" evidence="2"/>
<dbReference type="PANTHER" id="PTHR11138:SF5">
    <property type="entry name" value="METHIONYL-TRNA FORMYLTRANSFERASE, MITOCHONDRIAL"/>
    <property type="match status" value="1"/>
</dbReference>
<sequence>MKKLRLAYFGSPDFSAEFLEKILADTHVPVEVVLVVTQEDKPVGRSQTLTPSPVKTVATNHNIPVTYISMLSTLPPTLSLRTSTLPPFHPSTIDLALVFAYGRIIKPDLLRASKHGFWNVHLSLLPQFRGASPTVYPLILGADQTGVSLMLMDEEMDHGPIIEQQSYPISAIQTNVQLLKDLATIGYTLFAENVKKLGQEGIDYASLPVQNHATATFTRPLTKDDGFIELSLVKKALRNERVQSQELPLIIQQYLGRNNITEYPIPYASHIVYNMFRGLHPWPGIWTQMPDGKRLKILSVVLEKQDLVIETVQLEGKKPVSFEQFARAYQLISLTS</sequence>
<reference evidence="7 8" key="1">
    <citation type="journal article" date="2016" name="Nat. Commun.">
        <title>Thousands of microbial genomes shed light on interconnected biogeochemical processes in an aquifer system.</title>
        <authorList>
            <person name="Anantharaman K."/>
            <person name="Brown C.T."/>
            <person name="Hug L.A."/>
            <person name="Sharon I."/>
            <person name="Castelle C.J."/>
            <person name="Probst A.J."/>
            <person name="Thomas B.C."/>
            <person name="Singh A."/>
            <person name="Wilkins M.J."/>
            <person name="Karaoz U."/>
            <person name="Brodie E.L."/>
            <person name="Williams K.H."/>
            <person name="Hubbard S.S."/>
            <person name="Banfield J.F."/>
        </authorList>
    </citation>
    <scope>NUCLEOTIDE SEQUENCE [LARGE SCALE GENOMIC DNA]</scope>
</reference>
<dbReference type="InterPro" id="IPR041711">
    <property type="entry name" value="Met-tRNA-FMT_N"/>
</dbReference>
<evidence type="ECO:0000256" key="3">
    <source>
        <dbReference type="ARBA" id="ARBA00022679"/>
    </source>
</evidence>
<evidence type="ECO:0000256" key="2">
    <source>
        <dbReference type="ARBA" id="ARBA00012261"/>
    </source>
</evidence>
<dbReference type="InterPro" id="IPR036477">
    <property type="entry name" value="Formyl_transf_N_sf"/>
</dbReference>
<dbReference type="GO" id="GO:0004479">
    <property type="term" value="F:methionyl-tRNA formyltransferase activity"/>
    <property type="evidence" value="ECO:0007669"/>
    <property type="project" value="UniProtKB-EC"/>
</dbReference>
<evidence type="ECO:0000256" key="4">
    <source>
        <dbReference type="ARBA" id="ARBA00022917"/>
    </source>
</evidence>
<dbReference type="Pfam" id="PF00551">
    <property type="entry name" value="Formyl_trans_N"/>
    <property type="match status" value="1"/>
</dbReference>
<dbReference type="GO" id="GO:0005829">
    <property type="term" value="C:cytosol"/>
    <property type="evidence" value="ECO:0007669"/>
    <property type="project" value="TreeGrafter"/>
</dbReference>
<dbReference type="InterPro" id="IPR002376">
    <property type="entry name" value="Formyl_transf_N"/>
</dbReference>
<organism evidence="7 8">
    <name type="scientific">Candidatus Roizmanbacteria bacterium RIFCSPHIGHO2_02_FULL_43_11</name>
    <dbReference type="NCBI Taxonomy" id="1802043"/>
    <lineage>
        <taxon>Bacteria</taxon>
        <taxon>Candidatus Roizmaniibacteriota</taxon>
    </lineage>
</organism>
<comment type="caution">
    <text evidence="7">The sequence shown here is derived from an EMBL/GenBank/DDBJ whole genome shotgun (WGS) entry which is preliminary data.</text>
</comment>
<evidence type="ECO:0000259" key="5">
    <source>
        <dbReference type="Pfam" id="PF00551"/>
    </source>
</evidence>
<proteinExistence type="inferred from homology"/>
<protein>
    <recommendedName>
        <fullName evidence="2">methionyl-tRNA formyltransferase</fullName>
        <ecNumber evidence="2">2.1.2.9</ecNumber>
    </recommendedName>
</protein>
<evidence type="ECO:0000256" key="1">
    <source>
        <dbReference type="ARBA" id="ARBA00010699"/>
    </source>
</evidence>
<keyword evidence="4" id="KW-0648">Protein biosynthesis</keyword>
<evidence type="ECO:0000313" key="8">
    <source>
        <dbReference type="Proteomes" id="UP000178098"/>
    </source>
</evidence>
<dbReference type="InterPro" id="IPR001555">
    <property type="entry name" value="GART_AS"/>
</dbReference>
<dbReference type="Gene3D" id="3.40.50.12230">
    <property type="match status" value="1"/>
</dbReference>
<dbReference type="Pfam" id="PF02911">
    <property type="entry name" value="Formyl_trans_C"/>
    <property type="match status" value="1"/>
</dbReference>
<dbReference type="SUPFAM" id="SSF50486">
    <property type="entry name" value="FMT C-terminal domain-like"/>
    <property type="match status" value="1"/>
</dbReference>
<evidence type="ECO:0000259" key="6">
    <source>
        <dbReference type="Pfam" id="PF02911"/>
    </source>
</evidence>
<comment type="similarity">
    <text evidence="1">Belongs to the Fmt family.</text>
</comment>
<dbReference type="PROSITE" id="PS00373">
    <property type="entry name" value="GART"/>
    <property type="match status" value="1"/>
</dbReference>
<feature type="domain" description="Formyl transferase N-terminal" evidence="5">
    <location>
        <begin position="6"/>
        <end position="191"/>
    </location>
</feature>
<dbReference type="InterPro" id="IPR044135">
    <property type="entry name" value="Met-tRNA-FMT_C"/>
</dbReference>
<dbReference type="InterPro" id="IPR005793">
    <property type="entry name" value="Formyl_trans_C"/>
</dbReference>
<feature type="domain" description="Formyl transferase C-terminal" evidence="6">
    <location>
        <begin position="272"/>
        <end position="305"/>
    </location>
</feature>
<dbReference type="PANTHER" id="PTHR11138">
    <property type="entry name" value="METHIONYL-TRNA FORMYLTRANSFERASE"/>
    <property type="match status" value="1"/>
</dbReference>
<keyword evidence="3" id="KW-0808">Transferase</keyword>
<name>A0A1F7HG33_9BACT</name>